<evidence type="ECO:0000313" key="2">
    <source>
        <dbReference type="EMBL" id="SCE78209.1"/>
    </source>
</evidence>
<evidence type="ECO:0000313" key="3">
    <source>
        <dbReference type="Proteomes" id="UP000198253"/>
    </source>
</evidence>
<keyword evidence="3" id="KW-1185">Reference proteome</keyword>
<gene>
    <name evidence="2" type="ORF">GA0070618_0887</name>
</gene>
<evidence type="ECO:0000256" key="1">
    <source>
        <dbReference type="SAM" id="MobiDB-lite"/>
    </source>
</evidence>
<dbReference type="SUPFAM" id="SSF49785">
    <property type="entry name" value="Galactose-binding domain-like"/>
    <property type="match status" value="1"/>
</dbReference>
<proteinExistence type="predicted"/>
<feature type="compositionally biased region" description="Pro residues" evidence="1">
    <location>
        <begin position="172"/>
        <end position="194"/>
    </location>
</feature>
<feature type="compositionally biased region" description="Low complexity" evidence="1">
    <location>
        <begin position="399"/>
        <end position="414"/>
    </location>
</feature>
<dbReference type="OrthoDB" id="3808044at2"/>
<feature type="compositionally biased region" description="Low complexity" evidence="1">
    <location>
        <begin position="236"/>
        <end position="258"/>
    </location>
</feature>
<dbReference type="InParanoid" id="A0A1C4V389"/>
<dbReference type="AlphaFoldDB" id="A0A1C4V389"/>
<feature type="compositionally biased region" description="Gly residues" evidence="1">
    <location>
        <begin position="88"/>
        <end position="108"/>
    </location>
</feature>
<dbReference type="InterPro" id="IPR008979">
    <property type="entry name" value="Galactose-bd-like_sf"/>
</dbReference>
<reference evidence="3" key="1">
    <citation type="submission" date="2016-06" db="EMBL/GenBank/DDBJ databases">
        <authorList>
            <person name="Varghese N."/>
            <person name="Submissions Spin"/>
        </authorList>
    </citation>
    <scope>NUCLEOTIDE SEQUENCE [LARGE SCALE GENOMIC DNA]</scope>
    <source>
        <strain evidence="3">DSM 43816</strain>
    </source>
</reference>
<dbReference type="NCBIfam" id="NF047619">
    <property type="entry name" value="NADase_discoid"/>
    <property type="match status" value="1"/>
</dbReference>
<protein>
    <recommendedName>
        <fullName evidence="4">Zinc ribbon domain-containing protein</fullName>
    </recommendedName>
</protein>
<evidence type="ECO:0008006" key="4">
    <source>
        <dbReference type="Google" id="ProtNLM"/>
    </source>
</evidence>
<organism evidence="2 3">
    <name type="scientific">Micromonospora echinospora</name>
    <name type="common">Micromonospora purpurea</name>
    <dbReference type="NCBI Taxonomy" id="1877"/>
    <lineage>
        <taxon>Bacteria</taxon>
        <taxon>Bacillati</taxon>
        <taxon>Actinomycetota</taxon>
        <taxon>Actinomycetes</taxon>
        <taxon>Micromonosporales</taxon>
        <taxon>Micromonosporaceae</taxon>
        <taxon>Micromonospora</taxon>
    </lineage>
</organism>
<dbReference type="EMBL" id="LT607413">
    <property type="protein sequence ID" value="SCE78209.1"/>
    <property type="molecule type" value="Genomic_DNA"/>
</dbReference>
<dbReference type="InterPro" id="IPR057561">
    <property type="entry name" value="NADase_transloc"/>
</dbReference>
<accession>A0A1C4V389</accession>
<dbReference type="Gene3D" id="2.60.120.260">
    <property type="entry name" value="Galactose-binding domain-like"/>
    <property type="match status" value="1"/>
</dbReference>
<feature type="compositionally biased region" description="Low complexity" evidence="1">
    <location>
        <begin position="376"/>
        <end position="386"/>
    </location>
</feature>
<dbReference type="Proteomes" id="UP000198253">
    <property type="component" value="Chromosome I"/>
</dbReference>
<sequence length="683" mass="70053">MIVCRECGNHNGDADTFCGSCGSFLEWTGEKTTPKIDVEAVEEAEQEVRHRPTLLQRIAGVIAPPPGGTAVDTGVIRVSDGSARGPGARPGLGSAPGGPRLGPPGTGGPASPRPGPPGTGRPSPPGVAGPPGTARPLPPGVAGPPGTGRPSPPGVGRPPGDGASSPPGVGRPSPPGASRPSPPGVGPGPLPRTGPPGTGGPPGTRPGPRSGPPGTEAVPPRTAPPGTRPGPPGSPAAPGVRSGPPGTRPGAPGAAPAASVRRLPPPPPGVTNARLPTVAERPPGPRSPLGTVAPARSTTSPPGPVDPESTAPAEDSVSEGATAAPEKGHGAVAVVDPAEDADPVSSPPSRRREALAAPHSRALVATDAASTDPVDRTTSGRTSGRLRTGGRGDAEPEEVTPQPVRPRTVTTGRRASTRRLQPGDLVCGECGEGNPPTRRFCSRCGDSLRTAEVVRRRWWQRLLPRRGPKVTEAGVRPGTPGGGASGGAGGVLQSIYQRANAVAAVLLFALGIAYLIYPPLRERVNAVVVPPVRDARAWVDRKLNPRFVAVRPVEVTGSESVRDQGPDLTVDQYRNTHWQVRWDAERPPTVTLRFGEKVDLERLIVIAGTAENYTASHRPAKLHLVWSTNRSDTLTVQDTGEPQTLTLTAAEGVTSVQIQVTDVYRAEKGTDVAVSELEFFARE</sequence>
<name>A0A1C4V389_MICEC</name>
<feature type="compositionally biased region" description="Low complexity" evidence="1">
    <location>
        <begin position="158"/>
        <end position="171"/>
    </location>
</feature>
<feature type="region of interest" description="Disordered" evidence="1">
    <location>
        <begin position="65"/>
        <end position="414"/>
    </location>
</feature>
<feature type="compositionally biased region" description="Pro residues" evidence="1">
    <location>
        <begin position="221"/>
        <end position="235"/>
    </location>
</feature>
<dbReference type="RefSeq" id="WP_088980486.1">
    <property type="nucleotide sequence ID" value="NZ_LT607413.1"/>
</dbReference>
<feature type="compositionally biased region" description="Pro residues" evidence="1">
    <location>
        <begin position="111"/>
        <end position="128"/>
    </location>
</feature>